<dbReference type="Proteomes" id="UP000326565">
    <property type="component" value="Unassembled WGS sequence"/>
</dbReference>
<dbReference type="GO" id="GO:0005634">
    <property type="term" value="C:nucleus"/>
    <property type="evidence" value="ECO:0007669"/>
    <property type="project" value="UniProtKB-SubCell"/>
</dbReference>
<dbReference type="InterPro" id="IPR051059">
    <property type="entry name" value="VerF-like"/>
</dbReference>
<keyword evidence="11" id="KW-0812">Transmembrane</keyword>
<dbReference type="PROSITE" id="PS50048">
    <property type="entry name" value="ZN2_CY6_FUNGAL_2"/>
    <property type="match status" value="1"/>
</dbReference>
<dbReference type="InterPro" id="IPR036236">
    <property type="entry name" value="Znf_C2H2_sf"/>
</dbReference>
<evidence type="ECO:0000256" key="4">
    <source>
        <dbReference type="ARBA" id="ARBA00022771"/>
    </source>
</evidence>
<dbReference type="PROSITE" id="PS00463">
    <property type="entry name" value="ZN2_CY6_FUNGAL_1"/>
    <property type="match status" value="1"/>
</dbReference>
<evidence type="ECO:0000256" key="6">
    <source>
        <dbReference type="ARBA" id="ARBA00023015"/>
    </source>
</evidence>
<dbReference type="Pfam" id="PF04082">
    <property type="entry name" value="Fungal_trans"/>
    <property type="match status" value="1"/>
</dbReference>
<keyword evidence="4 10" id="KW-0863">Zinc-finger</keyword>
<dbReference type="CDD" id="cd00067">
    <property type="entry name" value="GAL4"/>
    <property type="match status" value="1"/>
</dbReference>
<dbReference type="InterPro" id="IPR007219">
    <property type="entry name" value="XnlR_reg_dom"/>
</dbReference>
<feature type="domain" description="C2H2-type" evidence="13">
    <location>
        <begin position="37"/>
        <end position="66"/>
    </location>
</feature>
<proteinExistence type="predicted"/>
<dbReference type="EMBL" id="ML732342">
    <property type="protein sequence ID" value="KAB8069414.1"/>
    <property type="molecule type" value="Genomic_DNA"/>
</dbReference>
<dbReference type="SMART" id="SM00066">
    <property type="entry name" value="GAL4"/>
    <property type="match status" value="1"/>
</dbReference>
<organism evidence="14 15">
    <name type="scientific">Aspergillus leporis</name>
    <dbReference type="NCBI Taxonomy" id="41062"/>
    <lineage>
        <taxon>Eukaryota</taxon>
        <taxon>Fungi</taxon>
        <taxon>Dikarya</taxon>
        <taxon>Ascomycota</taxon>
        <taxon>Pezizomycotina</taxon>
        <taxon>Eurotiomycetes</taxon>
        <taxon>Eurotiomycetidae</taxon>
        <taxon>Eurotiales</taxon>
        <taxon>Aspergillaceae</taxon>
        <taxon>Aspergillus</taxon>
        <taxon>Aspergillus subgen. Circumdati</taxon>
    </lineage>
</organism>
<dbReference type="Gene3D" id="4.10.240.10">
    <property type="entry name" value="Zn(2)-C6 fungal-type DNA-binding domain"/>
    <property type="match status" value="1"/>
</dbReference>
<accession>A0A5N5WQJ4</accession>
<dbReference type="SUPFAM" id="SSF57667">
    <property type="entry name" value="beta-beta-alpha zinc fingers"/>
    <property type="match status" value="1"/>
</dbReference>
<evidence type="ECO:0000313" key="14">
    <source>
        <dbReference type="EMBL" id="KAB8069414.1"/>
    </source>
</evidence>
<keyword evidence="5" id="KW-0862">Zinc</keyword>
<dbReference type="InterPro" id="IPR001138">
    <property type="entry name" value="Zn2Cys6_DnaBD"/>
</dbReference>
<evidence type="ECO:0000256" key="8">
    <source>
        <dbReference type="ARBA" id="ARBA00023163"/>
    </source>
</evidence>
<name>A0A5N5WQJ4_9EURO</name>
<keyword evidence="11" id="KW-1133">Transmembrane helix</keyword>
<reference evidence="14 15" key="1">
    <citation type="submission" date="2019-04" db="EMBL/GenBank/DDBJ databases">
        <title>Friends and foes A comparative genomics study of 23 Aspergillus species from section Flavi.</title>
        <authorList>
            <consortium name="DOE Joint Genome Institute"/>
            <person name="Kjaerbolling I."/>
            <person name="Vesth T."/>
            <person name="Frisvad J.C."/>
            <person name="Nybo J.L."/>
            <person name="Theobald S."/>
            <person name="Kildgaard S."/>
            <person name="Isbrandt T."/>
            <person name="Kuo A."/>
            <person name="Sato A."/>
            <person name="Lyhne E.K."/>
            <person name="Kogle M.E."/>
            <person name="Wiebenga A."/>
            <person name="Kun R.S."/>
            <person name="Lubbers R.J."/>
            <person name="Makela M.R."/>
            <person name="Barry K."/>
            <person name="Chovatia M."/>
            <person name="Clum A."/>
            <person name="Daum C."/>
            <person name="Haridas S."/>
            <person name="He G."/>
            <person name="LaButti K."/>
            <person name="Lipzen A."/>
            <person name="Mondo S."/>
            <person name="Riley R."/>
            <person name="Salamov A."/>
            <person name="Simmons B.A."/>
            <person name="Magnuson J.K."/>
            <person name="Henrissat B."/>
            <person name="Mortensen U.H."/>
            <person name="Larsen T.O."/>
            <person name="Devries R.P."/>
            <person name="Grigoriev I.V."/>
            <person name="Machida M."/>
            <person name="Baker S.E."/>
            <person name="Andersen M.R."/>
        </authorList>
    </citation>
    <scope>NUCLEOTIDE SEQUENCE [LARGE SCALE GENOMIC DNA]</scope>
    <source>
        <strain evidence="14 15">CBS 151.66</strain>
    </source>
</reference>
<protein>
    <submittedName>
        <fullName evidence="14">C2H2 finger domain protein</fullName>
    </submittedName>
</protein>
<dbReference type="OrthoDB" id="10018191at2759"/>
<dbReference type="AlphaFoldDB" id="A0A5N5WQJ4"/>
<dbReference type="InterPro" id="IPR036864">
    <property type="entry name" value="Zn2-C6_fun-type_DNA-bd_sf"/>
</dbReference>
<evidence type="ECO:0000256" key="1">
    <source>
        <dbReference type="ARBA" id="ARBA00004123"/>
    </source>
</evidence>
<keyword evidence="6" id="KW-0805">Transcription regulation</keyword>
<keyword evidence="2" id="KW-0479">Metal-binding</keyword>
<evidence type="ECO:0000256" key="7">
    <source>
        <dbReference type="ARBA" id="ARBA00023125"/>
    </source>
</evidence>
<dbReference type="GO" id="GO:0000785">
    <property type="term" value="C:chromatin"/>
    <property type="evidence" value="ECO:0007669"/>
    <property type="project" value="TreeGrafter"/>
</dbReference>
<feature type="transmembrane region" description="Helical" evidence="11">
    <location>
        <begin position="556"/>
        <end position="577"/>
    </location>
</feature>
<evidence type="ECO:0000259" key="12">
    <source>
        <dbReference type="PROSITE" id="PS50048"/>
    </source>
</evidence>
<dbReference type="PANTHER" id="PTHR40626:SF8">
    <property type="entry name" value="C2H2 FINGER DOMAIN TRANSCRIPTION FACTOR (EUROFUNG)-RELATED"/>
    <property type="match status" value="1"/>
</dbReference>
<dbReference type="PROSITE" id="PS00028">
    <property type="entry name" value="ZINC_FINGER_C2H2_1"/>
    <property type="match status" value="1"/>
</dbReference>
<keyword evidence="9" id="KW-0539">Nucleus</keyword>
<dbReference type="GO" id="GO:0006351">
    <property type="term" value="P:DNA-templated transcription"/>
    <property type="evidence" value="ECO:0007669"/>
    <property type="project" value="InterPro"/>
</dbReference>
<sequence length="684" mass="78336">MKTSANKHFCCTICQRGFTRIDHLKRHHLRHSGVKPYSCVFCNESFARCDNLRDHYTDCAQRGDRKIPETGQRGRRRHACESCTSMKLRCDGARPCGSCQKRNLQCNNDRSQVKHRILGGSASTKNDDEVPSSDRGSIKFLLNGGTDTFTEHWNLPPSNDRTRGLEMHNQKSLEEEDSSMMGYSAKEDYAPAFVESDPAALSFFQDTFLDFFNGPFGDPHKSLNDPYTAGMTYKSMASSTQGPDPRLTGQQPSFENEGLFATAMIQAILSRVWSVHLDAKAQEEISADLSFLLAPARMRKFMSLYFKYWQPNCPMIHVPSFDPRTVSLSLLTSVCFTGAMYSENKKELSIAKRLVDFAELFVFSNGIFSCENEITSVFYGTRNVDDEPSCWVQFQNLQAAFLMVICQYWSGSLTSRNRAMENRFGEVIKVARKMGLPKCEHRVEEEHLHEYLWIQRECRIRAINFISLLDCAFSFYQNYPCRLSHTEMECELPCVESVFESQHPFQEPNFQHTRDITLSEAFQSLFEEESSRATTPSTPGSTVPGTLASLTLMDTFMLIHLLYAFINAHMTLLATFMRKPRASHTQKMPNYRANNHHTAIPEDSTLASIRIALSRWHDHWVMLHNETSSNEWASMGFYKNGYHFWLVSQLLITRKESVDLVMGMEVNCEDKLAQLRVLLQDDNE</sequence>
<dbReference type="GO" id="GO:0008270">
    <property type="term" value="F:zinc ion binding"/>
    <property type="evidence" value="ECO:0007669"/>
    <property type="project" value="UniProtKB-KW"/>
</dbReference>
<dbReference type="PROSITE" id="PS50157">
    <property type="entry name" value="ZINC_FINGER_C2H2_2"/>
    <property type="match status" value="2"/>
</dbReference>
<evidence type="ECO:0000256" key="9">
    <source>
        <dbReference type="ARBA" id="ARBA00023242"/>
    </source>
</evidence>
<dbReference type="SUPFAM" id="SSF57701">
    <property type="entry name" value="Zn2/Cys6 DNA-binding domain"/>
    <property type="match status" value="1"/>
</dbReference>
<dbReference type="GO" id="GO:0000981">
    <property type="term" value="F:DNA-binding transcription factor activity, RNA polymerase II-specific"/>
    <property type="evidence" value="ECO:0007669"/>
    <property type="project" value="InterPro"/>
</dbReference>
<gene>
    <name evidence="14" type="ORF">BDV29DRAFT_51086</name>
</gene>
<dbReference type="GO" id="GO:0009893">
    <property type="term" value="P:positive regulation of metabolic process"/>
    <property type="evidence" value="ECO:0007669"/>
    <property type="project" value="UniProtKB-ARBA"/>
</dbReference>
<feature type="domain" description="Zn(2)-C6 fungal-type" evidence="12">
    <location>
        <begin position="79"/>
        <end position="106"/>
    </location>
</feature>
<dbReference type="SMART" id="SM00355">
    <property type="entry name" value="ZnF_C2H2"/>
    <property type="match status" value="2"/>
</dbReference>
<evidence type="ECO:0000259" key="13">
    <source>
        <dbReference type="PROSITE" id="PS50157"/>
    </source>
</evidence>
<dbReference type="Pfam" id="PF00172">
    <property type="entry name" value="Zn_clus"/>
    <property type="match status" value="1"/>
</dbReference>
<keyword evidence="15" id="KW-1185">Reference proteome</keyword>
<evidence type="ECO:0000256" key="10">
    <source>
        <dbReference type="PROSITE-ProRule" id="PRU00042"/>
    </source>
</evidence>
<dbReference type="PANTHER" id="PTHR40626">
    <property type="entry name" value="MIP31509P"/>
    <property type="match status" value="1"/>
</dbReference>
<evidence type="ECO:0000313" key="15">
    <source>
        <dbReference type="Proteomes" id="UP000326565"/>
    </source>
</evidence>
<dbReference type="Gene3D" id="3.30.160.60">
    <property type="entry name" value="Classic Zinc Finger"/>
    <property type="match status" value="2"/>
</dbReference>
<keyword evidence="11" id="KW-0472">Membrane</keyword>
<dbReference type="GO" id="GO:0000978">
    <property type="term" value="F:RNA polymerase II cis-regulatory region sequence-specific DNA binding"/>
    <property type="evidence" value="ECO:0007669"/>
    <property type="project" value="InterPro"/>
</dbReference>
<evidence type="ECO:0000256" key="2">
    <source>
        <dbReference type="ARBA" id="ARBA00022723"/>
    </source>
</evidence>
<keyword evidence="8" id="KW-0804">Transcription</keyword>
<evidence type="ECO:0000256" key="3">
    <source>
        <dbReference type="ARBA" id="ARBA00022737"/>
    </source>
</evidence>
<keyword evidence="7" id="KW-0238">DNA-binding</keyword>
<evidence type="ECO:0000256" key="5">
    <source>
        <dbReference type="ARBA" id="ARBA00022833"/>
    </source>
</evidence>
<feature type="domain" description="C2H2-type" evidence="13">
    <location>
        <begin position="9"/>
        <end position="36"/>
    </location>
</feature>
<dbReference type="CDD" id="cd12148">
    <property type="entry name" value="fungal_TF_MHR"/>
    <property type="match status" value="1"/>
</dbReference>
<comment type="subcellular location">
    <subcellularLocation>
        <location evidence="1">Nucleus</location>
    </subcellularLocation>
</comment>
<keyword evidence="3" id="KW-0677">Repeat</keyword>
<evidence type="ECO:0000256" key="11">
    <source>
        <dbReference type="SAM" id="Phobius"/>
    </source>
</evidence>
<dbReference type="InterPro" id="IPR013087">
    <property type="entry name" value="Znf_C2H2_type"/>
</dbReference>